<evidence type="ECO:0000256" key="5">
    <source>
        <dbReference type="ARBA" id="ARBA00023136"/>
    </source>
</evidence>
<feature type="transmembrane region" description="Helical" evidence="6">
    <location>
        <begin position="250"/>
        <end position="270"/>
    </location>
</feature>
<dbReference type="EMBL" id="RQGF01000031">
    <property type="protein sequence ID" value="TGL59250.1"/>
    <property type="molecule type" value="Genomic_DNA"/>
</dbReference>
<evidence type="ECO:0000313" key="9">
    <source>
        <dbReference type="Proteomes" id="UP000297762"/>
    </source>
</evidence>
<dbReference type="InterPro" id="IPR036259">
    <property type="entry name" value="MFS_trans_sf"/>
</dbReference>
<dbReference type="Pfam" id="PF07690">
    <property type="entry name" value="MFS_1"/>
    <property type="match status" value="1"/>
</dbReference>
<evidence type="ECO:0000256" key="2">
    <source>
        <dbReference type="ARBA" id="ARBA00022475"/>
    </source>
</evidence>
<sequence>MILFYYLSSILGLLAGNMFNYTAIILAQSISNSDTFSAYVFFFVCFPLLFLSFTAGRLLDRYSRKWLLAAAQISMACGSGFAAIALHLGWISPGKPYLLLISSVLSGIGLSFVMPGRFAILGDLLEHSKIGKHSVWLNTLVLFGYGLAPLVAGYFKEYFAFKFVFLGIGSAYVLSVIFLTLIPIQMRERGQNTSSTAPGISGLLDYLKKSKLVSQFLLLMGAVVLLVGPVQVLLPKYVKETLGLSEGLRGALLSSLGIGLVIGGGVTFFLHGLKKKGHILFGAAIISCLLFSLIPFLAESLVLTTICFFVFGFMTGVIITLIPAGIQQNTENHIRGRILSLYSLVFLLVPAFSGILSGFFSDRIGIASTFVWSGFLEMGILIYLSWRMDQVRIHY</sequence>
<dbReference type="InterPro" id="IPR020846">
    <property type="entry name" value="MFS_dom"/>
</dbReference>
<keyword evidence="4 6" id="KW-1133">Transmembrane helix</keyword>
<keyword evidence="9" id="KW-1185">Reference proteome</keyword>
<feature type="transmembrane region" description="Helical" evidence="6">
    <location>
        <begin position="37"/>
        <end position="59"/>
    </location>
</feature>
<dbReference type="RefSeq" id="WP_135650872.1">
    <property type="nucleotide sequence ID" value="NZ_RQGF01000031.1"/>
</dbReference>
<feature type="transmembrane region" description="Helical" evidence="6">
    <location>
        <begin position="277"/>
        <end position="297"/>
    </location>
</feature>
<proteinExistence type="predicted"/>
<dbReference type="SUPFAM" id="SSF103473">
    <property type="entry name" value="MFS general substrate transporter"/>
    <property type="match status" value="1"/>
</dbReference>
<keyword evidence="3 6" id="KW-0812">Transmembrane</keyword>
<dbReference type="Proteomes" id="UP000297762">
    <property type="component" value="Unassembled WGS sequence"/>
</dbReference>
<dbReference type="CDD" id="cd06173">
    <property type="entry name" value="MFS_MefA_like"/>
    <property type="match status" value="1"/>
</dbReference>
<dbReference type="PANTHER" id="PTHR23513">
    <property type="entry name" value="INTEGRAL MEMBRANE EFFLUX PROTEIN-RELATED"/>
    <property type="match status" value="1"/>
</dbReference>
<dbReference type="InterPro" id="IPR011701">
    <property type="entry name" value="MFS"/>
</dbReference>
<keyword evidence="5 6" id="KW-0472">Membrane</keyword>
<dbReference type="GO" id="GO:0022857">
    <property type="term" value="F:transmembrane transporter activity"/>
    <property type="evidence" value="ECO:0007669"/>
    <property type="project" value="InterPro"/>
</dbReference>
<feature type="transmembrane region" description="Helical" evidence="6">
    <location>
        <begin position="135"/>
        <end position="155"/>
    </location>
</feature>
<feature type="transmembrane region" description="Helical" evidence="6">
    <location>
        <begin position="97"/>
        <end position="114"/>
    </location>
</feature>
<evidence type="ECO:0000256" key="1">
    <source>
        <dbReference type="ARBA" id="ARBA00004651"/>
    </source>
</evidence>
<feature type="transmembrane region" description="Helical" evidence="6">
    <location>
        <begin position="161"/>
        <end position="182"/>
    </location>
</feature>
<gene>
    <name evidence="8" type="ORF">EHQ64_16325</name>
</gene>
<accession>A0A4R9K2Z9</accession>
<feature type="transmembrane region" description="Helical" evidence="6">
    <location>
        <begin position="216"/>
        <end position="238"/>
    </location>
</feature>
<evidence type="ECO:0000256" key="4">
    <source>
        <dbReference type="ARBA" id="ARBA00022989"/>
    </source>
</evidence>
<organism evidence="8 9">
    <name type="scientific">Leptospira sarikeiensis</name>
    <dbReference type="NCBI Taxonomy" id="2484943"/>
    <lineage>
        <taxon>Bacteria</taxon>
        <taxon>Pseudomonadati</taxon>
        <taxon>Spirochaetota</taxon>
        <taxon>Spirochaetia</taxon>
        <taxon>Leptospirales</taxon>
        <taxon>Leptospiraceae</taxon>
        <taxon>Leptospira</taxon>
    </lineage>
</organism>
<evidence type="ECO:0000313" key="8">
    <source>
        <dbReference type="EMBL" id="TGL59250.1"/>
    </source>
</evidence>
<feature type="transmembrane region" description="Helical" evidence="6">
    <location>
        <begin position="338"/>
        <end position="360"/>
    </location>
</feature>
<reference evidence="8" key="1">
    <citation type="journal article" date="2019" name="PLoS Negl. Trop. Dis.">
        <title>Revisiting the worldwide diversity of Leptospira species in the environment.</title>
        <authorList>
            <person name="Vincent A.T."/>
            <person name="Schiettekatte O."/>
            <person name="Bourhy P."/>
            <person name="Veyrier F.J."/>
            <person name="Picardeau M."/>
        </authorList>
    </citation>
    <scope>NUCLEOTIDE SEQUENCE [LARGE SCALE GENOMIC DNA]</scope>
    <source>
        <strain evidence="8">201702455</strain>
    </source>
</reference>
<dbReference type="Gene3D" id="1.20.1250.20">
    <property type="entry name" value="MFS general substrate transporter like domains"/>
    <property type="match status" value="1"/>
</dbReference>
<dbReference type="GO" id="GO:0005886">
    <property type="term" value="C:plasma membrane"/>
    <property type="evidence" value="ECO:0007669"/>
    <property type="project" value="UniProtKB-SubCell"/>
</dbReference>
<feature type="transmembrane region" description="Helical" evidence="6">
    <location>
        <begin position="303"/>
        <end position="326"/>
    </location>
</feature>
<evidence type="ECO:0000256" key="3">
    <source>
        <dbReference type="ARBA" id="ARBA00022692"/>
    </source>
</evidence>
<comment type="caution">
    <text evidence="8">The sequence shown here is derived from an EMBL/GenBank/DDBJ whole genome shotgun (WGS) entry which is preliminary data.</text>
</comment>
<feature type="transmembrane region" description="Helical" evidence="6">
    <location>
        <begin position="66"/>
        <end position="91"/>
    </location>
</feature>
<dbReference type="PANTHER" id="PTHR23513:SF6">
    <property type="entry name" value="MAJOR FACILITATOR SUPERFAMILY ASSOCIATED DOMAIN-CONTAINING PROTEIN"/>
    <property type="match status" value="1"/>
</dbReference>
<feature type="transmembrane region" description="Helical" evidence="6">
    <location>
        <begin position="366"/>
        <end position="386"/>
    </location>
</feature>
<keyword evidence="2" id="KW-1003">Cell membrane</keyword>
<protein>
    <submittedName>
        <fullName evidence="8">MFS transporter</fullName>
    </submittedName>
</protein>
<evidence type="ECO:0000256" key="6">
    <source>
        <dbReference type="SAM" id="Phobius"/>
    </source>
</evidence>
<dbReference type="AlphaFoldDB" id="A0A4R9K2Z9"/>
<dbReference type="OrthoDB" id="9775268at2"/>
<comment type="subcellular location">
    <subcellularLocation>
        <location evidence="1">Cell membrane</location>
        <topology evidence="1">Multi-pass membrane protein</topology>
    </subcellularLocation>
</comment>
<feature type="domain" description="Major facilitator superfamily (MFS) profile" evidence="7">
    <location>
        <begin position="1"/>
        <end position="391"/>
    </location>
</feature>
<dbReference type="PROSITE" id="PS50850">
    <property type="entry name" value="MFS"/>
    <property type="match status" value="1"/>
</dbReference>
<name>A0A4R9K2Z9_9LEPT</name>
<evidence type="ECO:0000259" key="7">
    <source>
        <dbReference type="PROSITE" id="PS50850"/>
    </source>
</evidence>